<evidence type="ECO:0000313" key="4">
    <source>
        <dbReference type="Proteomes" id="UP001204579"/>
    </source>
</evidence>
<dbReference type="InterPro" id="IPR025665">
    <property type="entry name" value="Beta-barrel_OMP_2"/>
</dbReference>
<dbReference type="Proteomes" id="UP001204579">
    <property type="component" value="Unassembled WGS sequence"/>
</dbReference>
<protein>
    <submittedName>
        <fullName evidence="3">PorT family protein</fullName>
    </submittedName>
</protein>
<dbReference type="RefSeq" id="WP_258335098.1">
    <property type="nucleotide sequence ID" value="NZ_JANRHJ010000001.1"/>
</dbReference>
<comment type="caution">
    <text evidence="3">The sequence shown here is derived from an EMBL/GenBank/DDBJ whole genome shotgun (WGS) entry which is preliminary data.</text>
</comment>
<name>A0AAW5N493_9BACT</name>
<evidence type="ECO:0000259" key="2">
    <source>
        <dbReference type="Pfam" id="PF13568"/>
    </source>
</evidence>
<feature type="chain" id="PRO_5044003348" evidence="1">
    <location>
        <begin position="21"/>
        <end position="258"/>
    </location>
</feature>
<proteinExistence type="predicted"/>
<dbReference type="AlphaFoldDB" id="A0AAW5N493"/>
<feature type="signal peptide" evidence="1">
    <location>
        <begin position="1"/>
        <end position="20"/>
    </location>
</feature>
<evidence type="ECO:0000313" key="3">
    <source>
        <dbReference type="EMBL" id="MCR8872468.1"/>
    </source>
</evidence>
<reference evidence="3 4" key="1">
    <citation type="submission" date="2022-08" db="EMBL/GenBank/DDBJ databases">
        <authorList>
            <person name="Zeman M."/>
            <person name="Kubasova T."/>
        </authorList>
    </citation>
    <scope>NUCLEOTIDE SEQUENCE [LARGE SCALE GENOMIC DNA]</scope>
    <source>
        <strain evidence="3 4">ET62</strain>
    </source>
</reference>
<sequence>MKKKWITCMLLAMAAAGVQAQNPKKILRQTRENGWEFDLKAGINIGGFSPLPLPVEIRSIDSYNPTLAVQLGVDITKWIDSSRTWGVSTGLRFENKNMTTRATVKNYGMEIIGGDGNRMKGNWTGGVRTKVQNTYLTLPVLASWKASPRWSLHAGPYFSYLLDGTFSGDVYEGYLREGDPTGDKINFTNGAVATYDFSDHERKFQWGVQVGADWKAYKHLKVYTHLTWGLNDLFEKDFQTITFAMYPIYLNLGFGYTF</sequence>
<evidence type="ECO:0000256" key="1">
    <source>
        <dbReference type="SAM" id="SignalP"/>
    </source>
</evidence>
<feature type="domain" description="Outer membrane protein beta-barrel" evidence="2">
    <location>
        <begin position="20"/>
        <end position="235"/>
    </location>
</feature>
<dbReference type="EMBL" id="JANRHJ010000001">
    <property type="protein sequence ID" value="MCR8872468.1"/>
    <property type="molecule type" value="Genomic_DNA"/>
</dbReference>
<organism evidence="3 4">
    <name type="scientific">Phocaeicola barnesiae</name>
    <dbReference type="NCBI Taxonomy" id="376804"/>
    <lineage>
        <taxon>Bacteria</taxon>
        <taxon>Pseudomonadati</taxon>
        <taxon>Bacteroidota</taxon>
        <taxon>Bacteroidia</taxon>
        <taxon>Bacteroidales</taxon>
        <taxon>Bacteroidaceae</taxon>
        <taxon>Phocaeicola</taxon>
    </lineage>
</organism>
<keyword evidence="1" id="KW-0732">Signal</keyword>
<accession>A0AAW5N493</accession>
<dbReference type="Pfam" id="PF13568">
    <property type="entry name" value="OMP_b-brl_2"/>
    <property type="match status" value="1"/>
</dbReference>
<gene>
    <name evidence="3" type="ORF">NW209_00265</name>
</gene>
<keyword evidence="4" id="KW-1185">Reference proteome</keyword>